<evidence type="ECO:0000256" key="1">
    <source>
        <dbReference type="ARBA" id="ARBA00004202"/>
    </source>
</evidence>
<keyword evidence="9" id="KW-0472">Membrane</keyword>
<keyword evidence="13" id="KW-1185">Reference proteome</keyword>
<name>A0ABV2JI43_9STRE</name>
<evidence type="ECO:0000313" key="13">
    <source>
        <dbReference type="Proteomes" id="UP001549055"/>
    </source>
</evidence>
<dbReference type="PANTHER" id="PTHR43553:SF23">
    <property type="entry name" value="ABC TRANSPORTER ATP-BINDING COMPONENT"/>
    <property type="match status" value="1"/>
</dbReference>
<reference evidence="12 13" key="1">
    <citation type="submission" date="2024-06" db="EMBL/GenBank/DDBJ databases">
        <title>Genomic Encyclopedia of Type Strains, Phase IV (KMG-IV): sequencing the most valuable type-strain genomes for metagenomic binning, comparative biology and taxonomic classification.</title>
        <authorList>
            <person name="Goeker M."/>
        </authorList>
    </citation>
    <scope>NUCLEOTIDE SEQUENCE [LARGE SCALE GENOMIC DNA]</scope>
    <source>
        <strain evidence="12 13">DSM 15349</strain>
    </source>
</reference>
<evidence type="ECO:0000256" key="3">
    <source>
        <dbReference type="ARBA" id="ARBA00022448"/>
    </source>
</evidence>
<evidence type="ECO:0000256" key="2">
    <source>
        <dbReference type="ARBA" id="ARBA00005417"/>
    </source>
</evidence>
<gene>
    <name evidence="12" type="ORF">ABID27_000198</name>
</gene>
<dbReference type="Pfam" id="PF00005">
    <property type="entry name" value="ABC_tran"/>
    <property type="match status" value="2"/>
</dbReference>
<evidence type="ECO:0000256" key="4">
    <source>
        <dbReference type="ARBA" id="ARBA00022475"/>
    </source>
</evidence>
<keyword evidence="6" id="KW-0547">Nucleotide-binding</keyword>
<dbReference type="Proteomes" id="UP001549055">
    <property type="component" value="Unassembled WGS sequence"/>
</dbReference>
<dbReference type="InterPro" id="IPR017871">
    <property type="entry name" value="ABC_transporter-like_CS"/>
</dbReference>
<keyword evidence="12" id="KW-0378">Hydrolase</keyword>
<dbReference type="SMART" id="SM00382">
    <property type="entry name" value="AAA"/>
    <property type="match status" value="2"/>
</dbReference>
<evidence type="ECO:0000313" key="12">
    <source>
        <dbReference type="EMBL" id="MET3643581.1"/>
    </source>
</evidence>
<sequence>MEHRNVPLHQPIITADALTFTYHPTNQLACQIDSLKIFPGECILVVGPSGSGKSTFLKLLNGLAPEYFGGSLSGKLTIAGLEVGQESTDILAQQVASVFQHPSSQFFHTIVEHELVLPCEQKEMPRPEIAKKLQEVCQNFELENLLKRSIHTLSGGEQQRLALACASMQDTPILVLDEPTANLDAAGAATIQTQIQQLKSAGKTILVAEHRLNNWIDLADRILYFSERRLEKIFTRDNIQKMSPDQRKNLALRSLDLTEAKQHIQHKIHQSSKLESKNGLFIEKLPVRTKGQASGLLTELAVPAGTVIGLVGANGSGKSSLAQQLVGLRAVRNESILWNDTPQSAPERLQHMSLLLQDVRLQLFAPTVEQELRLGSTSLDQLESIRQALKLDHLMNRHPASLSGGEQQRLLLATSLLSGKDFLILDEPSSGLDYLQMLEVAQLLQQAKQHGQTILLISHDSELLDLVCDSIIDLEQALQKNNLA</sequence>
<feature type="domain" description="ABC transporter" evidence="11">
    <location>
        <begin position="13"/>
        <end position="252"/>
    </location>
</feature>
<dbReference type="InterPro" id="IPR003593">
    <property type="entry name" value="AAA+_ATPase"/>
</dbReference>
<proteinExistence type="inferred from homology"/>
<evidence type="ECO:0000256" key="9">
    <source>
        <dbReference type="ARBA" id="ARBA00023136"/>
    </source>
</evidence>
<dbReference type="InterPro" id="IPR003439">
    <property type="entry name" value="ABC_transporter-like_ATP-bd"/>
</dbReference>
<keyword evidence="8" id="KW-1278">Translocase</keyword>
<keyword evidence="4" id="KW-1003">Cell membrane</keyword>
<protein>
    <submittedName>
        <fullName evidence="12">Energy-coupling factor transport system ATP-binding protein</fullName>
        <ecNumber evidence="12">3.6.3.-</ecNumber>
    </submittedName>
</protein>
<keyword evidence="5" id="KW-0677">Repeat</keyword>
<comment type="similarity">
    <text evidence="2">Belongs to the ABC transporter superfamily.</text>
</comment>
<dbReference type="PANTHER" id="PTHR43553">
    <property type="entry name" value="HEAVY METAL TRANSPORTER"/>
    <property type="match status" value="1"/>
</dbReference>
<comment type="subcellular location">
    <subcellularLocation>
        <location evidence="1">Cell membrane</location>
        <topology evidence="1">Peripheral membrane protein</topology>
    </subcellularLocation>
</comment>
<dbReference type="SUPFAM" id="SSF52540">
    <property type="entry name" value="P-loop containing nucleoside triphosphate hydrolases"/>
    <property type="match status" value="2"/>
</dbReference>
<dbReference type="PROSITE" id="PS00211">
    <property type="entry name" value="ABC_TRANSPORTER_1"/>
    <property type="match status" value="2"/>
</dbReference>
<evidence type="ECO:0000259" key="11">
    <source>
        <dbReference type="PROSITE" id="PS50893"/>
    </source>
</evidence>
<keyword evidence="7 12" id="KW-0067">ATP-binding</keyword>
<comment type="caution">
    <text evidence="12">The sequence shown here is derived from an EMBL/GenBank/DDBJ whole genome shotgun (WGS) entry which is preliminary data.</text>
</comment>
<dbReference type="CDD" id="cd03225">
    <property type="entry name" value="ABC_cobalt_CbiO_domain1"/>
    <property type="match status" value="1"/>
</dbReference>
<dbReference type="GO" id="GO:0016787">
    <property type="term" value="F:hydrolase activity"/>
    <property type="evidence" value="ECO:0007669"/>
    <property type="project" value="UniProtKB-KW"/>
</dbReference>
<organism evidence="12 13">
    <name type="scientific">Streptococcus gallinaceus</name>
    <dbReference type="NCBI Taxonomy" id="165758"/>
    <lineage>
        <taxon>Bacteria</taxon>
        <taxon>Bacillati</taxon>
        <taxon>Bacillota</taxon>
        <taxon>Bacilli</taxon>
        <taxon>Lactobacillales</taxon>
        <taxon>Streptococcaceae</taxon>
        <taxon>Streptococcus</taxon>
    </lineage>
</organism>
<dbReference type="InterPro" id="IPR050095">
    <property type="entry name" value="ECF_ABC_transporter_ATP-bd"/>
</dbReference>
<evidence type="ECO:0000256" key="10">
    <source>
        <dbReference type="ARBA" id="ARBA00025157"/>
    </source>
</evidence>
<evidence type="ECO:0000256" key="8">
    <source>
        <dbReference type="ARBA" id="ARBA00022967"/>
    </source>
</evidence>
<evidence type="ECO:0000256" key="5">
    <source>
        <dbReference type="ARBA" id="ARBA00022737"/>
    </source>
</evidence>
<evidence type="ECO:0000256" key="7">
    <source>
        <dbReference type="ARBA" id="ARBA00022840"/>
    </source>
</evidence>
<dbReference type="GO" id="GO:0005524">
    <property type="term" value="F:ATP binding"/>
    <property type="evidence" value="ECO:0007669"/>
    <property type="project" value="UniProtKB-KW"/>
</dbReference>
<comment type="function">
    <text evidence="10">Probably part of an ABC transporter complex. Responsible for energy coupling to the transport system.</text>
</comment>
<evidence type="ECO:0000256" key="6">
    <source>
        <dbReference type="ARBA" id="ARBA00022741"/>
    </source>
</evidence>
<accession>A0ABV2JI43</accession>
<keyword evidence="3" id="KW-0813">Transport</keyword>
<dbReference type="EMBL" id="JBEPMK010000001">
    <property type="protein sequence ID" value="MET3643581.1"/>
    <property type="molecule type" value="Genomic_DNA"/>
</dbReference>
<dbReference type="EC" id="3.6.3.-" evidence="12"/>
<dbReference type="Gene3D" id="3.40.50.300">
    <property type="entry name" value="P-loop containing nucleotide triphosphate hydrolases"/>
    <property type="match status" value="2"/>
</dbReference>
<feature type="domain" description="ABC transporter" evidence="11">
    <location>
        <begin position="280"/>
        <end position="483"/>
    </location>
</feature>
<dbReference type="InterPro" id="IPR015856">
    <property type="entry name" value="ABC_transpr_CbiO/EcfA_su"/>
</dbReference>
<dbReference type="RefSeq" id="WP_354279621.1">
    <property type="nucleotide sequence ID" value="NZ_JBEPMK010000001.1"/>
</dbReference>
<dbReference type="PROSITE" id="PS50893">
    <property type="entry name" value="ABC_TRANSPORTER_2"/>
    <property type="match status" value="2"/>
</dbReference>
<dbReference type="InterPro" id="IPR027417">
    <property type="entry name" value="P-loop_NTPase"/>
</dbReference>